<evidence type="ECO:0000313" key="2">
    <source>
        <dbReference type="EMBL" id="JAS25862.1"/>
    </source>
</evidence>
<dbReference type="EMBL" id="GEDC01011436">
    <property type="protein sequence ID" value="JAS25862.1"/>
    <property type="molecule type" value="Transcribed_RNA"/>
</dbReference>
<dbReference type="AlphaFoldDB" id="A0A1B6DJM1"/>
<dbReference type="SUPFAM" id="SSF54495">
    <property type="entry name" value="UBC-like"/>
    <property type="match status" value="1"/>
</dbReference>
<dbReference type="InterPro" id="IPR000608">
    <property type="entry name" value="UBC"/>
</dbReference>
<gene>
    <name evidence="2" type="ORF">g.7308</name>
</gene>
<feature type="non-terminal residue" evidence="2">
    <location>
        <position position="1"/>
    </location>
</feature>
<evidence type="ECO:0000259" key="1">
    <source>
        <dbReference type="PROSITE" id="PS50127"/>
    </source>
</evidence>
<dbReference type="PROSITE" id="PS50127">
    <property type="entry name" value="UBC_2"/>
    <property type="match status" value="1"/>
</dbReference>
<sequence length="131" mass="15025">TGEMEVKPAFSEWKKDVNRLWQVLHYVVESFHSVNTKHSVNIEAAAMYDNSQDDFTEKVNECVQESITAIYNPPISDDIHCLRFSPYDEDLHGPVRKVITSPRDEENGPVRCQGLSWVLRGSMDPFSRSHS</sequence>
<reference evidence="2" key="1">
    <citation type="submission" date="2015-12" db="EMBL/GenBank/DDBJ databases">
        <title>De novo transcriptome assembly of four potential Pierce s Disease insect vectors from Arizona vineyards.</title>
        <authorList>
            <person name="Tassone E.E."/>
        </authorList>
    </citation>
    <scope>NUCLEOTIDE SEQUENCE</scope>
</reference>
<dbReference type="InterPro" id="IPR016135">
    <property type="entry name" value="UBQ-conjugating_enzyme/RWD"/>
</dbReference>
<protein>
    <recommendedName>
        <fullName evidence="1">UBC core domain-containing protein</fullName>
    </recommendedName>
</protein>
<dbReference type="Gene3D" id="3.10.110.10">
    <property type="entry name" value="Ubiquitin Conjugating Enzyme"/>
    <property type="match status" value="1"/>
</dbReference>
<proteinExistence type="predicted"/>
<name>A0A1B6DJM1_9HEMI</name>
<feature type="domain" description="UBC core" evidence="1">
    <location>
        <begin position="1"/>
        <end position="68"/>
    </location>
</feature>
<organism evidence="2">
    <name type="scientific">Clastoptera arizonana</name>
    <name type="common">Arizona spittle bug</name>
    <dbReference type="NCBI Taxonomy" id="38151"/>
    <lineage>
        <taxon>Eukaryota</taxon>
        <taxon>Metazoa</taxon>
        <taxon>Ecdysozoa</taxon>
        <taxon>Arthropoda</taxon>
        <taxon>Hexapoda</taxon>
        <taxon>Insecta</taxon>
        <taxon>Pterygota</taxon>
        <taxon>Neoptera</taxon>
        <taxon>Paraneoptera</taxon>
        <taxon>Hemiptera</taxon>
        <taxon>Auchenorrhyncha</taxon>
        <taxon>Cercopoidea</taxon>
        <taxon>Clastopteridae</taxon>
        <taxon>Clastoptera</taxon>
    </lineage>
</organism>
<accession>A0A1B6DJM1</accession>